<evidence type="ECO:0000256" key="1">
    <source>
        <dbReference type="PROSITE-ProRule" id="PRU00175"/>
    </source>
</evidence>
<proteinExistence type="predicted"/>
<reference evidence="5 6" key="1">
    <citation type="journal article" date="2020" name="G3 (Bethesda)">
        <title>Improved Reference Genome for Cyclotella cryptica CCMP332, a Model for Cell Wall Morphogenesis, Salinity Adaptation, and Lipid Production in Diatoms (Bacillariophyta).</title>
        <authorList>
            <person name="Roberts W.R."/>
            <person name="Downey K.M."/>
            <person name="Ruck E.C."/>
            <person name="Traller J.C."/>
            <person name="Alverson A.J."/>
        </authorList>
    </citation>
    <scope>NUCLEOTIDE SEQUENCE [LARGE SCALE GENOMIC DNA]</scope>
    <source>
        <strain evidence="5 6">CCMP332</strain>
    </source>
</reference>
<keyword evidence="1" id="KW-0479">Metal-binding</keyword>
<dbReference type="AlphaFoldDB" id="A0ABD3PBW7"/>
<protein>
    <recommendedName>
        <fullName evidence="4">RING-type domain-containing protein</fullName>
    </recommendedName>
</protein>
<keyword evidence="1" id="KW-0863">Zinc-finger</keyword>
<feature type="compositionally biased region" description="Polar residues" evidence="2">
    <location>
        <begin position="131"/>
        <end position="149"/>
    </location>
</feature>
<accession>A0ABD3PBW7</accession>
<dbReference type="CDD" id="cd16448">
    <property type="entry name" value="RING-H2"/>
    <property type="match status" value="1"/>
</dbReference>
<comment type="caution">
    <text evidence="5">The sequence shown here is derived from an EMBL/GenBank/DDBJ whole genome shotgun (WGS) entry which is preliminary data.</text>
</comment>
<evidence type="ECO:0000256" key="3">
    <source>
        <dbReference type="SAM" id="Phobius"/>
    </source>
</evidence>
<sequence>MSDETNYIQIDVRVEVFIICGLLFVVFFIFPICLIFINHALRRLSFYLGCNFFGFGGTDPSDEIDVGTLRRTHYTSLSSTKKTEIERLRNEMLRKCLEPYSVSLMVGRDTTTMREVDDGEFHMGELDGSNKRQCGSSSEEKSQVQPSKTESTEFEVDSDSVHLLDDDENSFTHISIPHPGYDRNCIHVNALACIERTKKNQATFKKRLRSVRNILRGDTREETEQQREPNDALDPQDKRIVTKFCAICLASYEHNEDISWSSNEACTHVFHTKCILTWLSSLGKKWSRNQRFSDILAWDELLGYSLECPCCRQDFVSKLVCVYYDKHHTNEEEGEDQNLSRVSEESV</sequence>
<keyword evidence="3" id="KW-1133">Transmembrane helix</keyword>
<evidence type="ECO:0000256" key="2">
    <source>
        <dbReference type="SAM" id="MobiDB-lite"/>
    </source>
</evidence>
<keyword evidence="6" id="KW-1185">Reference proteome</keyword>
<feature type="compositionally biased region" description="Basic and acidic residues" evidence="2">
    <location>
        <begin position="121"/>
        <end position="130"/>
    </location>
</feature>
<name>A0ABD3PBW7_9STRA</name>
<dbReference type="InterPro" id="IPR001841">
    <property type="entry name" value="Znf_RING"/>
</dbReference>
<organism evidence="5 6">
    <name type="scientific">Cyclotella cryptica</name>
    <dbReference type="NCBI Taxonomy" id="29204"/>
    <lineage>
        <taxon>Eukaryota</taxon>
        <taxon>Sar</taxon>
        <taxon>Stramenopiles</taxon>
        <taxon>Ochrophyta</taxon>
        <taxon>Bacillariophyta</taxon>
        <taxon>Coscinodiscophyceae</taxon>
        <taxon>Thalassiosirophycidae</taxon>
        <taxon>Stephanodiscales</taxon>
        <taxon>Stephanodiscaceae</taxon>
        <taxon>Cyclotella</taxon>
    </lineage>
</organism>
<evidence type="ECO:0000313" key="6">
    <source>
        <dbReference type="Proteomes" id="UP001516023"/>
    </source>
</evidence>
<evidence type="ECO:0000259" key="4">
    <source>
        <dbReference type="PROSITE" id="PS50089"/>
    </source>
</evidence>
<dbReference type="Pfam" id="PF13639">
    <property type="entry name" value="zf-RING_2"/>
    <property type="match status" value="1"/>
</dbReference>
<keyword evidence="1" id="KW-0862">Zinc</keyword>
<dbReference type="InterPro" id="IPR013083">
    <property type="entry name" value="Znf_RING/FYVE/PHD"/>
</dbReference>
<dbReference type="PROSITE" id="PS50089">
    <property type="entry name" value="ZF_RING_2"/>
    <property type="match status" value="1"/>
</dbReference>
<feature type="region of interest" description="Disordered" evidence="2">
    <location>
        <begin position="121"/>
        <end position="159"/>
    </location>
</feature>
<keyword evidence="3" id="KW-0812">Transmembrane</keyword>
<feature type="domain" description="RING-type" evidence="4">
    <location>
        <begin position="245"/>
        <end position="312"/>
    </location>
</feature>
<dbReference type="SUPFAM" id="SSF57850">
    <property type="entry name" value="RING/U-box"/>
    <property type="match status" value="1"/>
</dbReference>
<dbReference type="Proteomes" id="UP001516023">
    <property type="component" value="Unassembled WGS sequence"/>
</dbReference>
<feature type="transmembrane region" description="Helical" evidence="3">
    <location>
        <begin position="16"/>
        <end position="37"/>
    </location>
</feature>
<dbReference type="Gene3D" id="3.30.40.10">
    <property type="entry name" value="Zinc/RING finger domain, C3HC4 (zinc finger)"/>
    <property type="match status" value="1"/>
</dbReference>
<gene>
    <name evidence="5" type="ORF">HJC23_006151</name>
</gene>
<keyword evidence="3" id="KW-0472">Membrane</keyword>
<dbReference type="GO" id="GO:0008270">
    <property type="term" value="F:zinc ion binding"/>
    <property type="evidence" value="ECO:0007669"/>
    <property type="project" value="UniProtKB-KW"/>
</dbReference>
<evidence type="ECO:0000313" key="5">
    <source>
        <dbReference type="EMBL" id="KAL3785102.1"/>
    </source>
</evidence>
<dbReference type="EMBL" id="JABMIG020000221">
    <property type="protein sequence ID" value="KAL3785102.1"/>
    <property type="molecule type" value="Genomic_DNA"/>
</dbReference>